<dbReference type="Proteomes" id="UP000245674">
    <property type="component" value="Unassembled WGS sequence"/>
</dbReference>
<dbReference type="RefSeq" id="WP_127844009.1">
    <property type="nucleotide sequence ID" value="NZ_QGDV01000011.1"/>
</dbReference>
<dbReference type="EMBL" id="QGDV01000011">
    <property type="protein sequence ID" value="PWJ62449.1"/>
    <property type="molecule type" value="Genomic_DNA"/>
</dbReference>
<evidence type="ECO:0000313" key="3">
    <source>
        <dbReference type="Proteomes" id="UP000245674"/>
    </source>
</evidence>
<comment type="caution">
    <text evidence="2">The sequence shown here is derived from an EMBL/GenBank/DDBJ whole genome shotgun (WGS) entry which is preliminary data.</text>
</comment>
<feature type="region of interest" description="Disordered" evidence="1">
    <location>
        <begin position="131"/>
        <end position="156"/>
    </location>
</feature>
<name>A0ABX5LAA5_9MICO</name>
<keyword evidence="3" id="KW-1185">Reference proteome</keyword>
<reference evidence="2 3" key="1">
    <citation type="submission" date="2018-03" db="EMBL/GenBank/DDBJ databases">
        <title>Genomic Encyclopedia of Type Strains, Phase III (KMG-III): the genomes of soil and plant-associated and newly described type strains.</title>
        <authorList>
            <person name="Whitman W."/>
        </authorList>
    </citation>
    <scope>NUCLEOTIDE SEQUENCE [LARGE SCALE GENOMIC DNA]</scope>
    <source>
        <strain evidence="2 3">VKM Ac-1602</strain>
    </source>
</reference>
<gene>
    <name evidence="2" type="ORF">B0H03_11158</name>
</gene>
<proteinExistence type="predicted"/>
<sequence length="156" mass="17036">MEELGEANVVRPIRGGNGNNGFGWVKIQTKHNLHKFQTLRFVSNNPKGATFQGSDALYEAYANKKVCTDGKCIYTESVPVRLVMAFEYVETYYGVEINGTLGVKTSYCLNENKAGDCPDWVNSAFADSAASTSSVDDAPTDNSSVEMSYTPLHGDE</sequence>
<organism evidence="2 3">
    <name type="scientific">Rathayibacter iranicus NCPPB 2253 = VKM Ac-1602</name>
    <dbReference type="NCBI Taxonomy" id="1328868"/>
    <lineage>
        <taxon>Bacteria</taxon>
        <taxon>Bacillati</taxon>
        <taxon>Actinomycetota</taxon>
        <taxon>Actinomycetes</taxon>
        <taxon>Micrococcales</taxon>
        <taxon>Microbacteriaceae</taxon>
        <taxon>Rathayibacter</taxon>
    </lineage>
</organism>
<accession>A0ABX5LAA5</accession>
<evidence type="ECO:0000256" key="1">
    <source>
        <dbReference type="SAM" id="MobiDB-lite"/>
    </source>
</evidence>
<protein>
    <submittedName>
        <fullName evidence="2">Uncharacterized protein</fullName>
    </submittedName>
</protein>
<evidence type="ECO:0000313" key="2">
    <source>
        <dbReference type="EMBL" id="PWJ62449.1"/>
    </source>
</evidence>